<gene>
    <name evidence="1" type="ORF">IFR04_016074</name>
</gene>
<dbReference type="AlphaFoldDB" id="A0A8H7W3C7"/>
<evidence type="ECO:0000313" key="1">
    <source>
        <dbReference type="EMBL" id="KAG4410788.1"/>
    </source>
</evidence>
<dbReference type="PANTHER" id="PTHR14614:SF130">
    <property type="entry name" value="PROTEIN-LYSINE N-METHYLTRANSFERASE EEF2KMT"/>
    <property type="match status" value="1"/>
</dbReference>
<reference evidence="1" key="1">
    <citation type="submission" date="2021-02" db="EMBL/GenBank/DDBJ databases">
        <title>Genome sequence Cadophora malorum strain M34.</title>
        <authorList>
            <person name="Stefanovic E."/>
            <person name="Vu D."/>
            <person name="Scully C."/>
            <person name="Dijksterhuis J."/>
            <person name="Roader J."/>
            <person name="Houbraken J."/>
        </authorList>
    </citation>
    <scope>NUCLEOTIDE SEQUENCE</scope>
    <source>
        <strain evidence="1">M34</strain>
    </source>
</reference>
<accession>A0A8H7W3C7</accession>
<proteinExistence type="predicted"/>
<dbReference type="GO" id="GO:0005737">
    <property type="term" value="C:cytoplasm"/>
    <property type="evidence" value="ECO:0007669"/>
    <property type="project" value="TreeGrafter"/>
</dbReference>
<evidence type="ECO:0008006" key="3">
    <source>
        <dbReference type="Google" id="ProtNLM"/>
    </source>
</evidence>
<comment type="caution">
    <text evidence="1">The sequence shown here is derived from an EMBL/GenBank/DDBJ whole genome shotgun (WGS) entry which is preliminary data.</text>
</comment>
<name>A0A8H7W3C7_9HELO</name>
<dbReference type="OrthoDB" id="194386at2759"/>
<evidence type="ECO:0000313" key="2">
    <source>
        <dbReference type="Proteomes" id="UP000664132"/>
    </source>
</evidence>
<dbReference type="PANTHER" id="PTHR14614">
    <property type="entry name" value="HEPATOCELLULAR CARCINOMA-ASSOCIATED ANTIGEN"/>
    <property type="match status" value="1"/>
</dbReference>
<dbReference type="Pfam" id="PF10294">
    <property type="entry name" value="Methyltransf_16"/>
    <property type="match status" value="1"/>
</dbReference>
<dbReference type="SUPFAM" id="SSF53335">
    <property type="entry name" value="S-adenosyl-L-methionine-dependent methyltransferases"/>
    <property type="match status" value="1"/>
</dbReference>
<keyword evidence="2" id="KW-1185">Reference proteome</keyword>
<dbReference type="CDD" id="cd02440">
    <property type="entry name" value="AdoMet_MTases"/>
    <property type="match status" value="1"/>
</dbReference>
<organism evidence="1 2">
    <name type="scientific">Cadophora malorum</name>
    <dbReference type="NCBI Taxonomy" id="108018"/>
    <lineage>
        <taxon>Eukaryota</taxon>
        <taxon>Fungi</taxon>
        <taxon>Dikarya</taxon>
        <taxon>Ascomycota</taxon>
        <taxon>Pezizomycotina</taxon>
        <taxon>Leotiomycetes</taxon>
        <taxon>Helotiales</taxon>
        <taxon>Ploettnerulaceae</taxon>
        <taxon>Cadophora</taxon>
    </lineage>
</organism>
<dbReference type="Proteomes" id="UP000664132">
    <property type="component" value="Unassembled WGS sequence"/>
</dbReference>
<dbReference type="EMBL" id="JAFJYH010000586">
    <property type="protein sequence ID" value="KAG4410788.1"/>
    <property type="molecule type" value="Genomic_DNA"/>
</dbReference>
<sequence length="341" mass="38315">MESQISVDARHQLDRFCRQYLQVTLGLDYPTEEHLRNDAFQQSIYSRLFSDDVQYTPPPRYQLRVLKELMKRIEASIQDWDEQGISDDLMNCLAVLLSTSLPSEETSAQQKAYVTYSLSSLTPQFDPNPSITLHEARNILAAAGTTGLRTWEAGLHLGNYLCSNPEIIRGKSILELGSGTGYISILCAKYLEAGHVLATDGDDDVVASFSTNFYLNGLQEASHIEGKELKWGHALTGGEDPRWNLGRHIDLVLGADLTYDPRNIPPLLSTFGDLFELYPDVKILIAATVRSEETFAKFPDACKRNGYRLREINFEILKAEEQQGPFFSDMAPVRLCIITKT</sequence>
<dbReference type="GO" id="GO:0008757">
    <property type="term" value="F:S-adenosylmethionine-dependent methyltransferase activity"/>
    <property type="evidence" value="ECO:0007669"/>
    <property type="project" value="UniProtKB-ARBA"/>
</dbReference>
<dbReference type="InterPro" id="IPR019410">
    <property type="entry name" value="Methyltransf_16"/>
</dbReference>
<dbReference type="Gene3D" id="3.40.50.150">
    <property type="entry name" value="Vaccinia Virus protein VP39"/>
    <property type="match status" value="1"/>
</dbReference>
<protein>
    <recommendedName>
        <fullName evidence="3">Protein-lysine N-methyltransferase EFM3</fullName>
    </recommendedName>
</protein>
<dbReference type="InterPro" id="IPR029063">
    <property type="entry name" value="SAM-dependent_MTases_sf"/>
</dbReference>